<organism evidence="2 3">
    <name type="scientific">Colocasia esculenta</name>
    <name type="common">Wild taro</name>
    <name type="synonym">Arum esculentum</name>
    <dbReference type="NCBI Taxonomy" id="4460"/>
    <lineage>
        <taxon>Eukaryota</taxon>
        <taxon>Viridiplantae</taxon>
        <taxon>Streptophyta</taxon>
        <taxon>Embryophyta</taxon>
        <taxon>Tracheophyta</taxon>
        <taxon>Spermatophyta</taxon>
        <taxon>Magnoliopsida</taxon>
        <taxon>Liliopsida</taxon>
        <taxon>Araceae</taxon>
        <taxon>Aroideae</taxon>
        <taxon>Colocasieae</taxon>
        <taxon>Colocasia</taxon>
    </lineage>
</organism>
<name>A0A843WD73_COLES</name>
<evidence type="ECO:0000313" key="3">
    <source>
        <dbReference type="Proteomes" id="UP000652761"/>
    </source>
</evidence>
<evidence type="ECO:0000256" key="1">
    <source>
        <dbReference type="SAM" id="MobiDB-lite"/>
    </source>
</evidence>
<accession>A0A843WD73</accession>
<feature type="region of interest" description="Disordered" evidence="1">
    <location>
        <begin position="1"/>
        <end position="28"/>
    </location>
</feature>
<feature type="region of interest" description="Disordered" evidence="1">
    <location>
        <begin position="121"/>
        <end position="236"/>
    </location>
</feature>
<dbReference type="AlphaFoldDB" id="A0A843WD73"/>
<evidence type="ECO:0000313" key="2">
    <source>
        <dbReference type="EMBL" id="MQM07579.1"/>
    </source>
</evidence>
<comment type="caution">
    <text evidence="2">The sequence shown here is derived from an EMBL/GenBank/DDBJ whole genome shotgun (WGS) entry which is preliminary data.</text>
</comment>
<dbReference type="Proteomes" id="UP000652761">
    <property type="component" value="Unassembled WGS sequence"/>
</dbReference>
<proteinExistence type="predicted"/>
<protein>
    <submittedName>
        <fullName evidence="2">Uncharacterized protein</fullName>
    </submittedName>
</protein>
<feature type="region of interest" description="Disordered" evidence="1">
    <location>
        <begin position="254"/>
        <end position="274"/>
    </location>
</feature>
<keyword evidence="3" id="KW-1185">Reference proteome</keyword>
<sequence>MPKKKRHAQSLSTVKPFLEGTSGSPSSVQSFSNCLLVVTMVGFSRRSWINGGHSVSVGMKSRLRDMAIYTHFGAPEFPQYHLPLRTYISYHGSVNTPTNGVDTGHQSLKQIHEDRVHCVDTVPGSVDTRPNLQKTHLPDLDKKSPVSLSSGFSKEAQRKGAKRKSLNESRKSTIQKVVALTAHSKSSEHSSSSSEHKSSNGSIRLVQKAPRQVPNSHHAKSHQKVPPSPHGKPPHMKRRFQEMHTCQDRVHSVDTVPGSVDTRPNLQKTHLPDWDSVSTQPVAGAHSYPVEVLGCIVGDVEEVVATVDMEVESDGIEVVDFADIEGIVGEAA</sequence>
<gene>
    <name evidence="2" type="ORF">Taro_040420</name>
</gene>
<feature type="non-terminal residue" evidence="2">
    <location>
        <position position="1"/>
    </location>
</feature>
<reference evidence="2" key="1">
    <citation type="submission" date="2017-07" db="EMBL/GenBank/DDBJ databases">
        <title>Taro Niue Genome Assembly and Annotation.</title>
        <authorList>
            <person name="Atibalentja N."/>
            <person name="Keating K."/>
            <person name="Fields C.J."/>
        </authorList>
    </citation>
    <scope>NUCLEOTIDE SEQUENCE</scope>
    <source>
        <strain evidence="2">Niue_2</strain>
        <tissue evidence="2">Leaf</tissue>
    </source>
</reference>
<dbReference type="EMBL" id="NMUH01003903">
    <property type="protein sequence ID" value="MQM07579.1"/>
    <property type="molecule type" value="Genomic_DNA"/>
</dbReference>